<name>A0A354G3A1_UNCKA</name>
<evidence type="ECO:0000313" key="2">
    <source>
        <dbReference type="EMBL" id="HBI35489.1"/>
    </source>
</evidence>
<feature type="non-terminal residue" evidence="2">
    <location>
        <position position="1"/>
    </location>
</feature>
<feature type="domain" description="NIF system FeS cluster assembly NifU N-terminal" evidence="1">
    <location>
        <begin position="11"/>
        <end position="130"/>
    </location>
</feature>
<protein>
    <submittedName>
        <fullName evidence="2">Fe-S cluster protein</fullName>
    </submittedName>
</protein>
<dbReference type="PANTHER" id="PTHR10093">
    <property type="entry name" value="IRON-SULFUR CLUSTER ASSEMBLY ENZYME NIFU HOMOLOG"/>
    <property type="match status" value="1"/>
</dbReference>
<dbReference type="EMBL" id="DNVO01000013">
    <property type="protein sequence ID" value="HBI35489.1"/>
    <property type="molecule type" value="Genomic_DNA"/>
</dbReference>
<evidence type="ECO:0000259" key="1">
    <source>
        <dbReference type="Pfam" id="PF01592"/>
    </source>
</evidence>
<dbReference type="Proteomes" id="UP000261706">
    <property type="component" value="Unassembled WGS sequence"/>
</dbReference>
<dbReference type="Gene3D" id="3.90.1010.10">
    <property type="match status" value="1"/>
</dbReference>
<dbReference type="InterPro" id="IPR002871">
    <property type="entry name" value="NIF_FeS_clus_asmbl_NifU_N"/>
</dbReference>
<sequence>DNAFINMDDIYQEELMDIYKNPARRGSLDDANASTSQSNPMCGDDISVQLKIEDGVVKDAKFHGSACMVSIVSSEILLDYLVGKKLEEVKSISKEKLLEMLNLNLTTSRIGCATLALGAVQKAVTGYEEK</sequence>
<reference evidence="2 3" key="1">
    <citation type="journal article" date="2018" name="Nat. Biotechnol.">
        <title>A standardized bacterial taxonomy based on genome phylogeny substantially revises the tree of life.</title>
        <authorList>
            <person name="Parks D.H."/>
            <person name="Chuvochina M."/>
            <person name="Waite D.W."/>
            <person name="Rinke C."/>
            <person name="Skarshewski A."/>
            <person name="Chaumeil P.A."/>
            <person name="Hugenholtz P."/>
        </authorList>
    </citation>
    <scope>NUCLEOTIDE SEQUENCE [LARGE SCALE GENOMIC DNA]</scope>
    <source>
        <strain evidence="2">UBA12146</strain>
    </source>
</reference>
<dbReference type="GO" id="GO:0016226">
    <property type="term" value="P:iron-sulfur cluster assembly"/>
    <property type="evidence" value="ECO:0007669"/>
    <property type="project" value="InterPro"/>
</dbReference>
<dbReference type="GO" id="GO:0005506">
    <property type="term" value="F:iron ion binding"/>
    <property type="evidence" value="ECO:0007669"/>
    <property type="project" value="InterPro"/>
</dbReference>
<dbReference type="CDD" id="cd06664">
    <property type="entry name" value="IscU_like"/>
    <property type="match status" value="1"/>
</dbReference>
<dbReference type="Pfam" id="PF01592">
    <property type="entry name" value="NifU_N"/>
    <property type="match status" value="1"/>
</dbReference>
<dbReference type="GO" id="GO:0051536">
    <property type="term" value="F:iron-sulfur cluster binding"/>
    <property type="evidence" value="ECO:0007669"/>
    <property type="project" value="InterPro"/>
</dbReference>
<accession>A0A354G3A1</accession>
<organism evidence="2 3">
    <name type="scientific">candidate division WWE3 bacterium</name>
    <dbReference type="NCBI Taxonomy" id="2053526"/>
    <lineage>
        <taxon>Bacteria</taxon>
        <taxon>Katanobacteria</taxon>
    </lineage>
</organism>
<proteinExistence type="predicted"/>
<comment type="caution">
    <text evidence="2">The sequence shown here is derived from an EMBL/GenBank/DDBJ whole genome shotgun (WGS) entry which is preliminary data.</text>
</comment>
<dbReference type="SUPFAM" id="SSF82649">
    <property type="entry name" value="SufE/NifU"/>
    <property type="match status" value="1"/>
</dbReference>
<evidence type="ECO:0000313" key="3">
    <source>
        <dbReference type="Proteomes" id="UP000261706"/>
    </source>
</evidence>
<dbReference type="AlphaFoldDB" id="A0A354G3A1"/>
<gene>
    <name evidence="2" type="ORF">DDY47_00945</name>
</gene>